<keyword evidence="2" id="KW-0804">Transcription</keyword>
<dbReference type="AlphaFoldDB" id="A0A841SF40"/>
<feature type="transmembrane region" description="Helical" evidence="1">
    <location>
        <begin position="179"/>
        <end position="203"/>
    </location>
</feature>
<dbReference type="Gene3D" id="1.10.10.10">
    <property type="entry name" value="Winged helix-like DNA-binding domain superfamily/Winged helix DNA-binding domain"/>
    <property type="match status" value="1"/>
</dbReference>
<sequence length="207" mass="22705">MLETVDPEFASYVDARQGRWLRTAYLVYGDLQRAEHALLQAFTRLSPQWSKADDPDAFVQGALYQPALTRWSRLRPFPGTESPVEQALAGLTSTQRTVLVLLHLEELTEFETADVLALSQTAVHTQGLSAFSAMRGQGIGRREDVGPVLAEVADDLPEVDLADRAWLAGKIRRRRRRRATGAGVLAALVVGLIVALAFLSGWLPVTG</sequence>
<keyword evidence="2" id="KW-0240">DNA-directed RNA polymerase</keyword>
<keyword evidence="1" id="KW-1133">Transmembrane helix</keyword>
<comment type="caution">
    <text evidence="2">The sequence shown here is derived from an EMBL/GenBank/DDBJ whole genome shotgun (WGS) entry which is preliminary data.</text>
</comment>
<accession>A0A841SF40</accession>
<dbReference type="GO" id="GO:0000428">
    <property type="term" value="C:DNA-directed RNA polymerase complex"/>
    <property type="evidence" value="ECO:0007669"/>
    <property type="project" value="UniProtKB-KW"/>
</dbReference>
<keyword evidence="1" id="KW-0472">Membrane</keyword>
<dbReference type="RefSeq" id="WP_184999639.1">
    <property type="nucleotide sequence ID" value="NZ_BAAAGT010000011.1"/>
</dbReference>
<reference evidence="2 3" key="1">
    <citation type="submission" date="2020-08" db="EMBL/GenBank/DDBJ databases">
        <title>Sequencing the genomes of 1000 actinobacteria strains.</title>
        <authorList>
            <person name="Klenk H.-P."/>
        </authorList>
    </citation>
    <scope>NUCLEOTIDE SEQUENCE [LARGE SCALE GENOMIC DNA]</scope>
    <source>
        <strain evidence="2 3">DSM 15626</strain>
    </source>
</reference>
<gene>
    <name evidence="2" type="ORF">HNR71_006235</name>
</gene>
<dbReference type="Proteomes" id="UP000553957">
    <property type="component" value="Unassembled WGS sequence"/>
</dbReference>
<protein>
    <submittedName>
        <fullName evidence="2">DNA-directed RNA polymerase specialized sigma24 family protein</fullName>
    </submittedName>
</protein>
<name>A0A841SF40_9ACTN</name>
<dbReference type="InterPro" id="IPR036388">
    <property type="entry name" value="WH-like_DNA-bd_sf"/>
</dbReference>
<organism evidence="2 3">
    <name type="scientific">Kribbella sandramycini</name>
    <dbReference type="NCBI Taxonomy" id="60450"/>
    <lineage>
        <taxon>Bacteria</taxon>
        <taxon>Bacillati</taxon>
        <taxon>Actinomycetota</taxon>
        <taxon>Actinomycetes</taxon>
        <taxon>Propionibacteriales</taxon>
        <taxon>Kribbellaceae</taxon>
        <taxon>Kribbella</taxon>
    </lineage>
</organism>
<dbReference type="InterPro" id="IPR013324">
    <property type="entry name" value="RNA_pol_sigma_r3/r4-like"/>
</dbReference>
<evidence type="ECO:0000313" key="3">
    <source>
        <dbReference type="Proteomes" id="UP000553957"/>
    </source>
</evidence>
<dbReference type="SUPFAM" id="SSF88659">
    <property type="entry name" value="Sigma3 and sigma4 domains of RNA polymerase sigma factors"/>
    <property type="match status" value="1"/>
</dbReference>
<dbReference type="EMBL" id="JACHKF010000001">
    <property type="protein sequence ID" value="MBB6570598.1"/>
    <property type="molecule type" value="Genomic_DNA"/>
</dbReference>
<evidence type="ECO:0000313" key="2">
    <source>
        <dbReference type="EMBL" id="MBB6570598.1"/>
    </source>
</evidence>
<proteinExistence type="predicted"/>
<keyword evidence="1" id="KW-0812">Transmembrane</keyword>
<evidence type="ECO:0000256" key="1">
    <source>
        <dbReference type="SAM" id="Phobius"/>
    </source>
</evidence>